<comment type="function">
    <text evidence="10">One of several proteins that assist in the late maturation steps of the functional core of the 30S ribosomal subunit. Helps release RbfA from mature subunits. May play a role in the assembly of ribosomal proteins into the subunit. Circularly permuted GTPase that catalyzes slow GTP hydrolysis, GTPase activity is stimulated by the 30S ribosomal subunit.</text>
</comment>
<keyword evidence="6 10" id="KW-0378">Hydrolase</keyword>
<dbReference type="EMBL" id="CP018888">
    <property type="protein sequence ID" value="APT18669.1"/>
    <property type="molecule type" value="Genomic_DNA"/>
</dbReference>
<keyword evidence="2 10" id="KW-0690">Ribosome biogenesis</keyword>
<evidence type="ECO:0000256" key="8">
    <source>
        <dbReference type="ARBA" id="ARBA00022884"/>
    </source>
</evidence>
<feature type="binding site" evidence="10">
    <location>
        <begin position="193"/>
        <end position="201"/>
    </location>
    <ligand>
        <name>GTP</name>
        <dbReference type="ChEBI" id="CHEBI:37565"/>
    </ligand>
</feature>
<comment type="cofactor">
    <cofactor evidence="10">
        <name>Zn(2+)</name>
        <dbReference type="ChEBI" id="CHEBI:29105"/>
    </cofactor>
    <text evidence="10">Binds 1 zinc ion per subunit.</text>
</comment>
<comment type="similarity">
    <text evidence="10">Belongs to the TRAFAC class YlqF/YawG GTPase family. RsgA subfamily.</text>
</comment>
<proteinExistence type="inferred from homology"/>
<sequence>MKGLKIKKSNTPNNKYATVISQNHQLYLISVNESSGNHQVMAEISGQMAYSISSVEQYPVVGDRVEVSYSENDDVAIIHRILPRKSLLSRASSGVGQGVQPIAANVDTVFITMALDHNFNLRRMERYLTIVWDSGAQPVIVLTKAGLTTDLENQLAQVSEIALGVTTFVTSDSDFSEIANFLTQNPQTVVFVGSSGVGKSTLINRLLGYEAMATSENRESDSKGRHTTTNRQLFSLANGTQIIDTPGMRELQVDTGDSSATFADIEELATRCKFRNCTHKSEPGCAIIEAVDTGKLSAERFANYLKISRENRYSRMNTTEIAADKFRRHFGGKSGAKAVRDIKKGKRLN</sequence>
<comment type="caution">
    <text evidence="10">Lacks conserved residue(s) required for the propagation of feature annotation.</text>
</comment>
<dbReference type="Gene3D" id="3.40.50.300">
    <property type="entry name" value="P-loop containing nucleotide triphosphate hydrolases"/>
    <property type="match status" value="1"/>
</dbReference>
<dbReference type="GO" id="GO:0005525">
    <property type="term" value="F:GTP binding"/>
    <property type="evidence" value="ECO:0007669"/>
    <property type="project" value="UniProtKB-UniRule"/>
</dbReference>
<evidence type="ECO:0000256" key="9">
    <source>
        <dbReference type="ARBA" id="ARBA00023134"/>
    </source>
</evidence>
<dbReference type="PROSITE" id="PS50936">
    <property type="entry name" value="ENGC_GTPASE"/>
    <property type="match status" value="1"/>
</dbReference>
<evidence type="ECO:0000256" key="6">
    <source>
        <dbReference type="ARBA" id="ARBA00022801"/>
    </source>
</evidence>
<feature type="binding site" evidence="10">
    <location>
        <position position="279"/>
    </location>
    <ligand>
        <name>Zn(2+)</name>
        <dbReference type="ChEBI" id="CHEBI:29105"/>
    </ligand>
</feature>
<evidence type="ECO:0000256" key="3">
    <source>
        <dbReference type="ARBA" id="ARBA00022723"/>
    </source>
</evidence>
<dbReference type="InterPro" id="IPR010914">
    <property type="entry name" value="RsgA_GTPase_dom"/>
</dbReference>
<dbReference type="GO" id="GO:0003924">
    <property type="term" value="F:GTPase activity"/>
    <property type="evidence" value="ECO:0007669"/>
    <property type="project" value="UniProtKB-UniRule"/>
</dbReference>
<evidence type="ECO:0000259" key="11">
    <source>
        <dbReference type="PROSITE" id="PS50936"/>
    </source>
</evidence>
<keyword evidence="3 10" id="KW-0479">Metal-binding</keyword>
<evidence type="ECO:0000256" key="4">
    <source>
        <dbReference type="ARBA" id="ARBA00022730"/>
    </source>
</evidence>
<dbReference type="GO" id="GO:0042274">
    <property type="term" value="P:ribosomal small subunit biogenesis"/>
    <property type="evidence" value="ECO:0007669"/>
    <property type="project" value="UniProtKB-UniRule"/>
</dbReference>
<dbReference type="Proteomes" id="UP000185499">
    <property type="component" value="Chromosome"/>
</dbReference>
<dbReference type="CDD" id="cd01854">
    <property type="entry name" value="YjeQ_EngC"/>
    <property type="match status" value="1"/>
</dbReference>
<keyword evidence="8 10" id="KW-0694">RNA-binding</keyword>
<dbReference type="SUPFAM" id="SSF52540">
    <property type="entry name" value="P-loop containing nucleoside triphosphate hydrolases"/>
    <property type="match status" value="1"/>
</dbReference>
<gene>
    <name evidence="10" type="primary">rsgA</name>
    <name evidence="13" type="ORF">LA20533_05055</name>
</gene>
<comment type="subcellular location">
    <subcellularLocation>
        <location evidence="10">Cytoplasm</location>
    </subcellularLocation>
</comment>
<dbReference type="InterPro" id="IPR030378">
    <property type="entry name" value="G_CP_dom"/>
</dbReference>
<evidence type="ECO:0000256" key="2">
    <source>
        <dbReference type="ARBA" id="ARBA00022517"/>
    </source>
</evidence>
<keyword evidence="5 10" id="KW-0547">Nucleotide-binding</keyword>
<evidence type="ECO:0000256" key="1">
    <source>
        <dbReference type="ARBA" id="ARBA00022490"/>
    </source>
</evidence>
<dbReference type="GO" id="GO:0046872">
    <property type="term" value="F:metal ion binding"/>
    <property type="evidence" value="ECO:0007669"/>
    <property type="project" value="UniProtKB-KW"/>
</dbReference>
<reference evidence="13 14" key="1">
    <citation type="submission" date="2016-12" db="EMBL/GenBank/DDBJ databases">
        <title>The whole genome sequencing and assembly of Lactobacillus amylophilus DSM 20533T strain.</title>
        <authorList>
            <person name="Lee Y.-J."/>
            <person name="Yi H."/>
            <person name="Bahn Y.-S."/>
            <person name="Kim J.F."/>
            <person name="Lee D.-W."/>
        </authorList>
    </citation>
    <scope>NUCLEOTIDE SEQUENCE [LARGE SCALE GENOMIC DNA]</scope>
    <source>
        <strain evidence="13 14">DSM 20533</strain>
    </source>
</reference>
<dbReference type="PANTHER" id="PTHR32120">
    <property type="entry name" value="SMALL RIBOSOMAL SUBUNIT BIOGENESIS GTPASE RSGA"/>
    <property type="match status" value="1"/>
</dbReference>
<dbReference type="InterPro" id="IPR004881">
    <property type="entry name" value="Ribosome_biogen_GTPase_RsgA"/>
</dbReference>
<keyword evidence="4 10" id="KW-0699">rRNA-binding</keyword>
<dbReference type="PANTHER" id="PTHR32120:SF10">
    <property type="entry name" value="SMALL RIBOSOMAL SUBUNIT BIOGENESIS GTPASE RSGA"/>
    <property type="match status" value="1"/>
</dbReference>
<dbReference type="GO" id="GO:0019843">
    <property type="term" value="F:rRNA binding"/>
    <property type="evidence" value="ECO:0007669"/>
    <property type="project" value="UniProtKB-KW"/>
</dbReference>
<comment type="subunit">
    <text evidence="10">Monomer. Associates with 30S ribosomal subunit, binds 16S rRNA.</text>
</comment>
<organism evidence="13 14">
    <name type="scientific">Amylolactobacillus amylophilus DSM 20533 = JCM 1125</name>
    <dbReference type="NCBI Taxonomy" id="1423721"/>
    <lineage>
        <taxon>Bacteria</taxon>
        <taxon>Bacillati</taxon>
        <taxon>Bacillota</taxon>
        <taxon>Bacilli</taxon>
        <taxon>Lactobacillales</taxon>
        <taxon>Lactobacillaceae</taxon>
        <taxon>Amylolactobacillus</taxon>
    </lineage>
</organism>
<keyword evidence="7 10" id="KW-0862">Zinc</keyword>
<dbReference type="GO" id="GO:0005737">
    <property type="term" value="C:cytoplasm"/>
    <property type="evidence" value="ECO:0007669"/>
    <property type="project" value="UniProtKB-SubCell"/>
</dbReference>
<dbReference type="KEGG" id="lah:LA20533_05055"/>
<dbReference type="EC" id="3.6.1.-" evidence="10"/>
<evidence type="ECO:0000313" key="13">
    <source>
        <dbReference type="EMBL" id="APT18669.1"/>
    </source>
</evidence>
<name>A0A1L6XCJ9_9LACO</name>
<evidence type="ECO:0000256" key="5">
    <source>
        <dbReference type="ARBA" id="ARBA00022741"/>
    </source>
</evidence>
<dbReference type="Pfam" id="PF03193">
    <property type="entry name" value="RsgA_GTPase"/>
    <property type="match status" value="1"/>
</dbReference>
<dbReference type="NCBIfam" id="TIGR00157">
    <property type="entry name" value="ribosome small subunit-dependent GTPase A"/>
    <property type="match status" value="1"/>
</dbReference>
<protein>
    <recommendedName>
        <fullName evidence="10">Small ribosomal subunit biogenesis GTPase RsgA</fullName>
        <ecNumber evidence="10">3.6.1.-</ecNumber>
    </recommendedName>
</protein>
<evidence type="ECO:0000256" key="10">
    <source>
        <dbReference type="HAMAP-Rule" id="MF_01820"/>
    </source>
</evidence>
<dbReference type="HAMAP" id="MF_01820">
    <property type="entry name" value="GTPase_RsgA"/>
    <property type="match status" value="1"/>
</dbReference>
<evidence type="ECO:0000313" key="14">
    <source>
        <dbReference type="Proteomes" id="UP000185499"/>
    </source>
</evidence>
<keyword evidence="14" id="KW-1185">Reference proteome</keyword>
<feature type="binding site" evidence="10">
    <location>
        <position position="277"/>
    </location>
    <ligand>
        <name>Zn(2+)</name>
        <dbReference type="ChEBI" id="CHEBI:29105"/>
    </ligand>
</feature>
<dbReference type="Gene3D" id="1.10.40.50">
    <property type="entry name" value="Probable gtpase engc, domain 3"/>
    <property type="match status" value="1"/>
</dbReference>
<dbReference type="InterPro" id="IPR027417">
    <property type="entry name" value="P-loop_NTPase"/>
</dbReference>
<dbReference type="PROSITE" id="PS51721">
    <property type="entry name" value="G_CP"/>
    <property type="match status" value="1"/>
</dbReference>
<evidence type="ECO:0000259" key="12">
    <source>
        <dbReference type="PROSITE" id="PS51721"/>
    </source>
</evidence>
<accession>A0A1L6XCJ9</accession>
<keyword evidence="9 10" id="KW-0342">GTP-binding</keyword>
<evidence type="ECO:0000256" key="7">
    <source>
        <dbReference type="ARBA" id="ARBA00022833"/>
    </source>
</evidence>
<dbReference type="AlphaFoldDB" id="A0A1L6XCJ9"/>
<feature type="binding site" evidence="10">
    <location>
        <position position="272"/>
    </location>
    <ligand>
        <name>Zn(2+)</name>
        <dbReference type="ChEBI" id="CHEBI:29105"/>
    </ligand>
</feature>
<keyword evidence="1 10" id="KW-0963">Cytoplasm</keyword>
<feature type="domain" description="EngC GTPase" evidence="11">
    <location>
        <begin position="104"/>
        <end position="249"/>
    </location>
</feature>
<feature type="binding site" evidence="10">
    <location>
        <position position="285"/>
    </location>
    <ligand>
        <name>Zn(2+)</name>
        <dbReference type="ChEBI" id="CHEBI:29105"/>
    </ligand>
</feature>
<feature type="domain" description="CP-type G" evidence="12">
    <location>
        <begin position="95"/>
        <end position="251"/>
    </location>
</feature>